<gene>
    <name evidence="1" type="ORF">EJ04DRAFT_511094</name>
</gene>
<dbReference type="Proteomes" id="UP000799444">
    <property type="component" value="Unassembled WGS sequence"/>
</dbReference>
<organism evidence="1 2">
    <name type="scientific">Polyplosphaeria fusca</name>
    <dbReference type="NCBI Taxonomy" id="682080"/>
    <lineage>
        <taxon>Eukaryota</taxon>
        <taxon>Fungi</taxon>
        <taxon>Dikarya</taxon>
        <taxon>Ascomycota</taxon>
        <taxon>Pezizomycotina</taxon>
        <taxon>Dothideomycetes</taxon>
        <taxon>Pleosporomycetidae</taxon>
        <taxon>Pleosporales</taxon>
        <taxon>Tetraplosphaeriaceae</taxon>
        <taxon>Polyplosphaeria</taxon>
    </lineage>
</organism>
<dbReference type="OrthoDB" id="4757095at2759"/>
<dbReference type="EMBL" id="ML996125">
    <property type="protein sequence ID" value="KAF2736436.1"/>
    <property type="molecule type" value="Genomic_DNA"/>
</dbReference>
<proteinExistence type="predicted"/>
<evidence type="ECO:0000313" key="1">
    <source>
        <dbReference type="EMBL" id="KAF2736436.1"/>
    </source>
</evidence>
<reference evidence="1" key="1">
    <citation type="journal article" date="2020" name="Stud. Mycol.">
        <title>101 Dothideomycetes genomes: a test case for predicting lifestyles and emergence of pathogens.</title>
        <authorList>
            <person name="Haridas S."/>
            <person name="Albert R."/>
            <person name="Binder M."/>
            <person name="Bloem J."/>
            <person name="Labutti K."/>
            <person name="Salamov A."/>
            <person name="Andreopoulos B."/>
            <person name="Baker S."/>
            <person name="Barry K."/>
            <person name="Bills G."/>
            <person name="Bluhm B."/>
            <person name="Cannon C."/>
            <person name="Castanera R."/>
            <person name="Culley D."/>
            <person name="Daum C."/>
            <person name="Ezra D."/>
            <person name="Gonzalez J."/>
            <person name="Henrissat B."/>
            <person name="Kuo A."/>
            <person name="Liang C."/>
            <person name="Lipzen A."/>
            <person name="Lutzoni F."/>
            <person name="Magnuson J."/>
            <person name="Mondo S."/>
            <person name="Nolan M."/>
            <person name="Ohm R."/>
            <person name="Pangilinan J."/>
            <person name="Park H.-J."/>
            <person name="Ramirez L."/>
            <person name="Alfaro M."/>
            <person name="Sun H."/>
            <person name="Tritt A."/>
            <person name="Yoshinaga Y."/>
            <person name="Zwiers L.-H."/>
            <person name="Turgeon B."/>
            <person name="Goodwin S."/>
            <person name="Spatafora J."/>
            <person name="Crous P."/>
            <person name="Grigoriev I."/>
        </authorList>
    </citation>
    <scope>NUCLEOTIDE SEQUENCE</scope>
    <source>
        <strain evidence="1">CBS 125425</strain>
    </source>
</reference>
<sequence length="138" mass="16341">MEIQRHGQTINERALLKPMELIAHDSNLEIIVSLPKLHPGIETLERHCTEEGSPAPFEIRRRMRQRSHTKETDGKLGVVHVPDFSFLLDLVDFRIRYTLEEVESSEREMWKNGRDVEKDVDEFLNMLRDRVRRRIPRG</sequence>
<comment type="caution">
    <text evidence="1">The sequence shown here is derived from an EMBL/GenBank/DDBJ whole genome shotgun (WGS) entry which is preliminary data.</text>
</comment>
<accession>A0A9P4R3U7</accession>
<dbReference type="AlphaFoldDB" id="A0A9P4R3U7"/>
<name>A0A9P4R3U7_9PLEO</name>
<keyword evidence="2" id="KW-1185">Reference proteome</keyword>
<evidence type="ECO:0000313" key="2">
    <source>
        <dbReference type="Proteomes" id="UP000799444"/>
    </source>
</evidence>
<protein>
    <submittedName>
        <fullName evidence="1">Uncharacterized protein</fullName>
    </submittedName>
</protein>